<feature type="region of interest" description="Disordered" evidence="3">
    <location>
        <begin position="1"/>
        <end position="31"/>
    </location>
</feature>
<dbReference type="EMBL" id="CASHTH010001114">
    <property type="protein sequence ID" value="CAI8011663.1"/>
    <property type="molecule type" value="Genomic_DNA"/>
</dbReference>
<organism evidence="6 7">
    <name type="scientific">Geodia barretti</name>
    <name type="common">Barrett's horny sponge</name>
    <dbReference type="NCBI Taxonomy" id="519541"/>
    <lineage>
        <taxon>Eukaryota</taxon>
        <taxon>Metazoa</taxon>
        <taxon>Porifera</taxon>
        <taxon>Demospongiae</taxon>
        <taxon>Heteroscleromorpha</taxon>
        <taxon>Tetractinellida</taxon>
        <taxon>Astrophorina</taxon>
        <taxon>Geodiidae</taxon>
        <taxon>Geodia</taxon>
    </lineage>
</organism>
<protein>
    <submittedName>
        <fullName evidence="6">Serine/threonine-protein kinase Chk2</fullName>
    </submittedName>
</protein>
<dbReference type="Gene3D" id="2.60.200.20">
    <property type="match status" value="1"/>
</dbReference>
<dbReference type="InterPro" id="IPR000719">
    <property type="entry name" value="Prot_kinase_dom"/>
</dbReference>
<dbReference type="InterPro" id="IPR011009">
    <property type="entry name" value="Kinase-like_dom_sf"/>
</dbReference>
<dbReference type="PROSITE" id="PS50006">
    <property type="entry name" value="FHA_DOMAIN"/>
    <property type="match status" value="1"/>
</dbReference>
<dbReference type="InterPro" id="IPR000253">
    <property type="entry name" value="FHA_dom"/>
</dbReference>
<keyword evidence="2" id="KW-0067">ATP-binding</keyword>
<dbReference type="Gene3D" id="1.10.510.10">
    <property type="entry name" value="Transferase(Phosphotransferase) domain 1"/>
    <property type="match status" value="1"/>
</dbReference>
<feature type="domain" description="FHA" evidence="4">
    <location>
        <begin position="53"/>
        <end position="117"/>
    </location>
</feature>
<dbReference type="CDD" id="cd22666">
    <property type="entry name" value="FHA_CHK2"/>
    <property type="match status" value="1"/>
</dbReference>
<dbReference type="SUPFAM" id="SSF49879">
    <property type="entry name" value="SMAD/FHA domain"/>
    <property type="match status" value="1"/>
</dbReference>
<keyword evidence="7" id="KW-1185">Reference proteome</keyword>
<name>A0AA35W845_GEOBA</name>
<feature type="compositionally biased region" description="Acidic residues" evidence="3">
    <location>
        <begin position="16"/>
        <end position="25"/>
    </location>
</feature>
<feature type="compositionally biased region" description="Low complexity" evidence="3">
    <location>
        <begin position="517"/>
        <end position="536"/>
    </location>
</feature>
<evidence type="ECO:0000259" key="4">
    <source>
        <dbReference type="PROSITE" id="PS50006"/>
    </source>
</evidence>
<dbReference type="InterPro" id="IPR008271">
    <property type="entry name" value="Ser/Thr_kinase_AS"/>
</dbReference>
<evidence type="ECO:0000256" key="3">
    <source>
        <dbReference type="SAM" id="MobiDB-lite"/>
    </source>
</evidence>
<dbReference type="InterPro" id="IPR008984">
    <property type="entry name" value="SMAD_FHA_dom_sf"/>
</dbReference>
<dbReference type="PANTHER" id="PTHR24347">
    <property type="entry name" value="SERINE/THREONINE-PROTEIN KINASE"/>
    <property type="match status" value="1"/>
</dbReference>
<feature type="compositionally biased region" description="Polar residues" evidence="3">
    <location>
        <begin position="1"/>
        <end position="14"/>
    </location>
</feature>
<dbReference type="GO" id="GO:0005524">
    <property type="term" value="F:ATP binding"/>
    <property type="evidence" value="ECO:0007669"/>
    <property type="project" value="UniProtKB-KW"/>
</dbReference>
<feature type="region of interest" description="Disordered" evidence="3">
    <location>
        <begin position="441"/>
        <end position="536"/>
    </location>
</feature>
<evidence type="ECO:0000256" key="1">
    <source>
        <dbReference type="ARBA" id="ARBA00022741"/>
    </source>
</evidence>
<dbReference type="Pfam" id="PF00498">
    <property type="entry name" value="FHA"/>
    <property type="match status" value="1"/>
</dbReference>
<gene>
    <name evidence="6" type="ORF">GBAR_LOCUS7493</name>
</gene>
<comment type="caution">
    <text evidence="6">The sequence shown here is derived from an EMBL/GenBank/DDBJ whole genome shotgun (WGS) entry which is preliminary data.</text>
</comment>
<dbReference type="GO" id="GO:0004672">
    <property type="term" value="F:protein kinase activity"/>
    <property type="evidence" value="ECO:0007669"/>
    <property type="project" value="InterPro"/>
</dbReference>
<proteinExistence type="predicted"/>
<dbReference type="PROSITE" id="PS00108">
    <property type="entry name" value="PROTEIN_KINASE_ST"/>
    <property type="match status" value="1"/>
</dbReference>
<sequence length="536" mass="59601">MSEAQTLELNSMQLPSEEEEEEETNGEPGNDVWGRLFPVAKGFVQQDLVKDEYVFGRGEDCDYSFEQSGGKANTHFLAFSKIHFRLYREIDKLNPKKYVVFVEDRSSNGTFVGGEKIGKNKTRVLNSDDEISLALKTNKVFIFHDRGSSESRTDALPPEFRQHYTVSKLLGRGACGEVKLVFEKETCKKYAVKIISKKAFSVGPKLNRAAIEEVKILKELHHPCIIQIEDVFDGPDALYIVLELVEGGELFDRVVSVGKFSESVGKFLFYQILGAVNYLHERNITHRDLKPENILLATDEQETLIKVTDFGLSKFVGEASLMRTLCGTPSYLAPEILESAGLGGYSKAVDCWSLGVILYIMLGGYPPFSDEIKEYTLQEQICQAKYSFSPEYWKDVSSDAIDLIRKLLTLNPKERISMADALRHPWLKDDDVISRARQLMESSPTTPTMPPPPPPPKLSRKRGAPSSEDDPSADGSPCPLAKRVSVETPSPTSENPPDTPLISRSDRSPPISKRTRASTGSATTTSPSSPTTTNNS</sequence>
<dbReference type="SMART" id="SM00240">
    <property type="entry name" value="FHA"/>
    <property type="match status" value="1"/>
</dbReference>
<keyword evidence="1" id="KW-0547">Nucleotide-binding</keyword>
<dbReference type="SMART" id="SM00220">
    <property type="entry name" value="S_TKc"/>
    <property type="match status" value="1"/>
</dbReference>
<feature type="compositionally biased region" description="Polar residues" evidence="3">
    <location>
        <begin position="487"/>
        <end position="496"/>
    </location>
</feature>
<evidence type="ECO:0000313" key="6">
    <source>
        <dbReference type="EMBL" id="CAI8011663.1"/>
    </source>
</evidence>
<dbReference type="Pfam" id="PF00069">
    <property type="entry name" value="Pkinase"/>
    <property type="match status" value="1"/>
</dbReference>
<evidence type="ECO:0000313" key="7">
    <source>
        <dbReference type="Proteomes" id="UP001174909"/>
    </source>
</evidence>
<dbReference type="PROSITE" id="PS50011">
    <property type="entry name" value="PROTEIN_KINASE_DOM"/>
    <property type="match status" value="1"/>
</dbReference>
<evidence type="ECO:0000259" key="5">
    <source>
        <dbReference type="PROSITE" id="PS50011"/>
    </source>
</evidence>
<dbReference type="AlphaFoldDB" id="A0AA35W845"/>
<dbReference type="FunFam" id="1.10.510.10:FF:000571">
    <property type="entry name" value="Maternal embryonic leucine zipper kinase"/>
    <property type="match status" value="1"/>
</dbReference>
<feature type="domain" description="Protein kinase" evidence="5">
    <location>
        <begin position="164"/>
        <end position="427"/>
    </location>
</feature>
<keyword evidence="6" id="KW-0808">Transferase</keyword>
<reference evidence="6" key="1">
    <citation type="submission" date="2023-03" db="EMBL/GenBank/DDBJ databases">
        <authorList>
            <person name="Steffen K."/>
            <person name="Cardenas P."/>
        </authorList>
    </citation>
    <scope>NUCLEOTIDE SEQUENCE</scope>
</reference>
<dbReference type="FunFam" id="3.30.200.20:FF:000255">
    <property type="entry name" value="serine/threonine-protein kinase Chk2 isoform X1"/>
    <property type="match status" value="1"/>
</dbReference>
<accession>A0AA35W845</accession>
<feature type="compositionally biased region" description="Pro residues" evidence="3">
    <location>
        <begin position="447"/>
        <end position="457"/>
    </location>
</feature>
<dbReference type="Proteomes" id="UP001174909">
    <property type="component" value="Unassembled WGS sequence"/>
</dbReference>
<dbReference type="FunFam" id="2.60.200.20:FF:000079">
    <property type="entry name" value="Checkpoint kinase 2"/>
    <property type="match status" value="1"/>
</dbReference>
<evidence type="ECO:0000256" key="2">
    <source>
        <dbReference type="ARBA" id="ARBA00022840"/>
    </source>
</evidence>
<keyword evidence="6" id="KW-0418">Kinase</keyword>
<dbReference type="Gene3D" id="3.30.200.20">
    <property type="entry name" value="Phosphorylase Kinase, domain 1"/>
    <property type="match status" value="1"/>
</dbReference>
<dbReference type="SUPFAM" id="SSF56112">
    <property type="entry name" value="Protein kinase-like (PK-like)"/>
    <property type="match status" value="1"/>
</dbReference>